<accession>T0GFU5</accession>
<organism evidence="1 2">
    <name type="scientific">Leptospira broomii serovar Hurstbridge str. 5399</name>
    <dbReference type="NCBI Taxonomy" id="1049789"/>
    <lineage>
        <taxon>Bacteria</taxon>
        <taxon>Pseudomonadati</taxon>
        <taxon>Spirochaetota</taxon>
        <taxon>Spirochaetia</taxon>
        <taxon>Leptospirales</taxon>
        <taxon>Leptospiraceae</taxon>
        <taxon>Leptospira</taxon>
    </lineage>
</organism>
<gene>
    <name evidence="1" type="ORF">LEP1GSC050_2791</name>
</gene>
<comment type="caution">
    <text evidence="1">The sequence shown here is derived from an EMBL/GenBank/DDBJ whole genome shotgun (WGS) entry which is preliminary data.</text>
</comment>
<dbReference type="Proteomes" id="UP000015454">
    <property type="component" value="Unassembled WGS sequence"/>
</dbReference>
<evidence type="ECO:0000313" key="2">
    <source>
        <dbReference type="Proteomes" id="UP000015454"/>
    </source>
</evidence>
<protein>
    <submittedName>
        <fullName evidence="1">Uncharacterized protein</fullName>
    </submittedName>
</protein>
<evidence type="ECO:0000313" key="1">
    <source>
        <dbReference type="EMBL" id="EQA45704.1"/>
    </source>
</evidence>
<keyword evidence="2" id="KW-1185">Reference proteome</keyword>
<sequence length="49" mass="6111">MSEIRNLRSNFSNIEKYWILCLFELNQRQKKTFLMRFLSHLLYNQINLC</sequence>
<dbReference type="AlphaFoldDB" id="T0GFU5"/>
<dbReference type="STRING" id="1049789.LEP1GSC050_2791"/>
<reference evidence="1" key="1">
    <citation type="submission" date="2013-05" db="EMBL/GenBank/DDBJ databases">
        <authorList>
            <person name="Harkins D.M."/>
            <person name="Durkin A.S."/>
            <person name="Brinkac L.M."/>
            <person name="Haft D.H."/>
            <person name="Selengut J.D."/>
            <person name="Sanka R."/>
            <person name="DePew J."/>
            <person name="Purushe J."/>
            <person name="Hartskeerl R.A."/>
            <person name="Ahmed A."/>
            <person name="van der Linden H."/>
            <person name="Goris M.G.A."/>
            <person name="Vinetz J.M."/>
            <person name="Sutton G.G."/>
            <person name="Nierman W.C."/>
            <person name="Fouts D.E."/>
        </authorList>
    </citation>
    <scope>NUCLEOTIDE SEQUENCE [LARGE SCALE GENOMIC DNA]</scope>
    <source>
        <strain evidence="1">5399</strain>
    </source>
</reference>
<name>T0GFU5_9LEPT</name>
<dbReference type="EMBL" id="AHMO02000008">
    <property type="protein sequence ID" value="EQA45704.1"/>
    <property type="molecule type" value="Genomic_DNA"/>
</dbReference>
<proteinExistence type="predicted"/>